<protein>
    <submittedName>
        <fullName evidence="2">Catechol 2,3-dioxygenase-like lactoylglutathione lyase family enzyme</fullName>
    </submittedName>
</protein>
<dbReference type="InterPro" id="IPR037523">
    <property type="entry name" value="VOC_core"/>
</dbReference>
<keyword evidence="3" id="KW-1185">Reference proteome</keyword>
<dbReference type="InterPro" id="IPR029068">
    <property type="entry name" value="Glyas_Bleomycin-R_OHBP_Dase"/>
</dbReference>
<dbReference type="EMBL" id="JAUSUD010000015">
    <property type="protein sequence ID" value="MDQ0231825.1"/>
    <property type="molecule type" value="Genomic_DNA"/>
</dbReference>
<feature type="domain" description="VOC" evidence="1">
    <location>
        <begin position="1"/>
        <end position="117"/>
    </location>
</feature>
<accession>A0ABT9ZIK0</accession>
<comment type="caution">
    <text evidence="2">The sequence shown here is derived from an EMBL/GenBank/DDBJ whole genome shotgun (WGS) entry which is preliminary data.</text>
</comment>
<dbReference type="InterPro" id="IPR004360">
    <property type="entry name" value="Glyas_Fos-R_dOase_dom"/>
</dbReference>
<dbReference type="InterPro" id="IPR052393">
    <property type="entry name" value="Cadmium-induced_rsp"/>
</dbReference>
<dbReference type="NCBIfam" id="NF041414">
    <property type="entry name" value="ArsI_CadI_VOC"/>
    <property type="match status" value="1"/>
</dbReference>
<dbReference type="Pfam" id="PF00903">
    <property type="entry name" value="Glyoxalase"/>
    <property type="match status" value="1"/>
</dbReference>
<name>A0ABT9ZIK0_9BACI</name>
<gene>
    <name evidence="2" type="ORF">J2S19_003110</name>
</gene>
<evidence type="ECO:0000313" key="2">
    <source>
        <dbReference type="EMBL" id="MDQ0231825.1"/>
    </source>
</evidence>
<evidence type="ECO:0000313" key="3">
    <source>
        <dbReference type="Proteomes" id="UP001234495"/>
    </source>
</evidence>
<dbReference type="Gene3D" id="3.10.180.10">
    <property type="entry name" value="2,3-Dihydroxybiphenyl 1,2-Dioxygenase, domain 1"/>
    <property type="match status" value="1"/>
</dbReference>
<sequence length="137" mass="15960">MKMHVGINVTDLQKSIQFYEKVFGIEPVTVRPDYAKFLLDSPELNFTLNLKDKVSGNQVGHFGFQVDDVDEVIHHKNRLEKLGFFAREEMDVTCCYATQDKFWVTDPDGNEWEFFYTKTTEHLQNSDQEGCCQNDHS</sequence>
<dbReference type="InterPro" id="IPR049789">
    <property type="entry name" value="ArsI/CadI-like"/>
</dbReference>
<dbReference type="PANTHER" id="PTHR41294">
    <property type="entry name" value="CADMIUM-INDUCED PROTEIN CADI"/>
    <property type="match status" value="1"/>
</dbReference>
<reference evidence="2 3" key="1">
    <citation type="submission" date="2023-07" db="EMBL/GenBank/DDBJ databases">
        <title>Genomic Encyclopedia of Type Strains, Phase IV (KMG-IV): sequencing the most valuable type-strain genomes for metagenomic binning, comparative biology and taxonomic classification.</title>
        <authorList>
            <person name="Goeker M."/>
        </authorList>
    </citation>
    <scope>NUCLEOTIDE SEQUENCE [LARGE SCALE GENOMIC DNA]</scope>
    <source>
        <strain evidence="2 3">DSM 29005</strain>
    </source>
</reference>
<dbReference type="SUPFAM" id="SSF54593">
    <property type="entry name" value="Glyoxalase/Bleomycin resistance protein/Dihydroxybiphenyl dioxygenase"/>
    <property type="match status" value="1"/>
</dbReference>
<dbReference type="Proteomes" id="UP001234495">
    <property type="component" value="Unassembled WGS sequence"/>
</dbReference>
<organism evidence="2 3">
    <name type="scientific">Metabacillus malikii</name>
    <dbReference type="NCBI Taxonomy" id="1504265"/>
    <lineage>
        <taxon>Bacteria</taxon>
        <taxon>Bacillati</taxon>
        <taxon>Bacillota</taxon>
        <taxon>Bacilli</taxon>
        <taxon>Bacillales</taxon>
        <taxon>Bacillaceae</taxon>
        <taxon>Metabacillus</taxon>
    </lineage>
</organism>
<dbReference type="PROSITE" id="PS51819">
    <property type="entry name" value="VOC"/>
    <property type="match status" value="1"/>
</dbReference>
<evidence type="ECO:0000259" key="1">
    <source>
        <dbReference type="PROSITE" id="PS51819"/>
    </source>
</evidence>
<proteinExistence type="predicted"/>
<dbReference type="PANTHER" id="PTHR41294:SF1">
    <property type="entry name" value="CADMIUM-INDUCED PROTEIN CADI"/>
    <property type="match status" value="1"/>
</dbReference>